<name>A0ABD1W1L0_9LAMI</name>
<comment type="caution">
    <text evidence="1">The sequence shown here is derived from an EMBL/GenBank/DDBJ whole genome shotgun (WGS) entry which is preliminary data.</text>
</comment>
<dbReference type="AlphaFoldDB" id="A0ABD1W1L0"/>
<keyword evidence="2" id="KW-1185">Reference proteome</keyword>
<accession>A0ABD1W1L0</accession>
<gene>
    <name evidence="1" type="ORF">Adt_03353</name>
</gene>
<reference evidence="2" key="1">
    <citation type="submission" date="2024-07" db="EMBL/GenBank/DDBJ databases">
        <title>Two chromosome-level genome assemblies of Korean endemic species Abeliophyllum distichum and Forsythia ovata (Oleaceae).</title>
        <authorList>
            <person name="Jang H."/>
        </authorList>
    </citation>
    <scope>NUCLEOTIDE SEQUENCE [LARGE SCALE GENOMIC DNA]</scope>
</reference>
<sequence>MRYLPNTVPRKDSISTSSSRRYSLFLHIYAFNPIDRFSYLAHLAPRKTTVLSQRSQYLSTQSYSSILSNFFYPAYSPVHQSKQGGNLHDELVVYASYKGQKITSDTPISGFYQGQVDTNLLSTSMVENQQAVAPFIGYELGVDQSAEKLAFTVKLMGRLLGDPQIAWTKSITVVPTTYKPNKVGIPNLFGL</sequence>
<proteinExistence type="predicted"/>
<dbReference type="EMBL" id="JBFOLK010000001">
    <property type="protein sequence ID" value="KAL2542375.1"/>
    <property type="molecule type" value="Genomic_DNA"/>
</dbReference>
<evidence type="ECO:0000313" key="2">
    <source>
        <dbReference type="Proteomes" id="UP001604336"/>
    </source>
</evidence>
<dbReference type="Proteomes" id="UP001604336">
    <property type="component" value="Unassembled WGS sequence"/>
</dbReference>
<organism evidence="1 2">
    <name type="scientific">Abeliophyllum distichum</name>
    <dbReference type="NCBI Taxonomy" id="126358"/>
    <lineage>
        <taxon>Eukaryota</taxon>
        <taxon>Viridiplantae</taxon>
        <taxon>Streptophyta</taxon>
        <taxon>Embryophyta</taxon>
        <taxon>Tracheophyta</taxon>
        <taxon>Spermatophyta</taxon>
        <taxon>Magnoliopsida</taxon>
        <taxon>eudicotyledons</taxon>
        <taxon>Gunneridae</taxon>
        <taxon>Pentapetalae</taxon>
        <taxon>asterids</taxon>
        <taxon>lamiids</taxon>
        <taxon>Lamiales</taxon>
        <taxon>Oleaceae</taxon>
        <taxon>Forsythieae</taxon>
        <taxon>Abeliophyllum</taxon>
    </lineage>
</organism>
<protein>
    <submittedName>
        <fullName evidence="1">NDR1/HIN1-like protein 1</fullName>
    </submittedName>
</protein>
<evidence type="ECO:0000313" key="1">
    <source>
        <dbReference type="EMBL" id="KAL2542375.1"/>
    </source>
</evidence>